<feature type="region of interest" description="Disordered" evidence="1">
    <location>
        <begin position="87"/>
        <end position="113"/>
    </location>
</feature>
<evidence type="ECO:0000256" key="1">
    <source>
        <dbReference type="SAM" id="MobiDB-lite"/>
    </source>
</evidence>
<organism evidence="2 3">
    <name type="scientific">Dillenia turbinata</name>
    <dbReference type="NCBI Taxonomy" id="194707"/>
    <lineage>
        <taxon>Eukaryota</taxon>
        <taxon>Viridiplantae</taxon>
        <taxon>Streptophyta</taxon>
        <taxon>Embryophyta</taxon>
        <taxon>Tracheophyta</taxon>
        <taxon>Spermatophyta</taxon>
        <taxon>Magnoliopsida</taxon>
        <taxon>eudicotyledons</taxon>
        <taxon>Gunneridae</taxon>
        <taxon>Pentapetalae</taxon>
        <taxon>Dilleniales</taxon>
        <taxon>Dilleniaceae</taxon>
        <taxon>Dillenia</taxon>
    </lineage>
</organism>
<evidence type="ECO:0000313" key="2">
    <source>
        <dbReference type="EMBL" id="KAK6916794.1"/>
    </source>
</evidence>
<reference evidence="2 3" key="1">
    <citation type="submission" date="2023-12" db="EMBL/GenBank/DDBJ databases">
        <title>A high-quality genome assembly for Dillenia turbinata (Dilleniales).</title>
        <authorList>
            <person name="Chanderbali A."/>
        </authorList>
    </citation>
    <scope>NUCLEOTIDE SEQUENCE [LARGE SCALE GENOMIC DNA]</scope>
    <source>
        <strain evidence="2">LSX21</strain>
        <tissue evidence="2">Leaf</tissue>
    </source>
</reference>
<dbReference type="EMBL" id="JBAMMX010000024">
    <property type="protein sequence ID" value="KAK6916794.1"/>
    <property type="molecule type" value="Genomic_DNA"/>
</dbReference>
<gene>
    <name evidence="2" type="ORF">RJ641_019655</name>
</gene>
<accession>A0AAN8UMD7</accession>
<dbReference type="Proteomes" id="UP001370490">
    <property type="component" value="Unassembled WGS sequence"/>
</dbReference>
<protein>
    <submittedName>
        <fullName evidence="2">Uncharacterized protein</fullName>
    </submittedName>
</protein>
<keyword evidence="3" id="KW-1185">Reference proteome</keyword>
<sequence length="206" mass="21680">MASSKTLITFSSPSRLANCIGFPLGVDFKTSLAKPNGVRPLSSSISGSAPSSIRSRATPGFTYPAAMCRAEKPPLLSLWSKSAPASARIRTHGSEPSPDTKRRAVRPSWSTASMSRPTPISASASAAWAMSCLRAASSAFLAAVHQGVSNSATTSFAIGDPRRGMIVFPLDQVLHALPSFDCSTADDLADFSVRLVRIIVLENLSL</sequence>
<dbReference type="AlphaFoldDB" id="A0AAN8UMD7"/>
<comment type="caution">
    <text evidence="2">The sequence shown here is derived from an EMBL/GenBank/DDBJ whole genome shotgun (WGS) entry which is preliminary data.</text>
</comment>
<name>A0AAN8UMD7_9MAGN</name>
<proteinExistence type="predicted"/>
<evidence type="ECO:0000313" key="3">
    <source>
        <dbReference type="Proteomes" id="UP001370490"/>
    </source>
</evidence>